<name>A0A4R4K9L6_9BACT</name>
<dbReference type="RefSeq" id="WP_132118132.1">
    <property type="nucleotide sequence ID" value="NZ_SMJU01000007.1"/>
</dbReference>
<comment type="caution">
    <text evidence="1">The sequence shown here is derived from an EMBL/GenBank/DDBJ whole genome shotgun (WGS) entry which is preliminary data.</text>
</comment>
<dbReference type="Gene3D" id="3.30.420.250">
    <property type="match status" value="1"/>
</dbReference>
<evidence type="ECO:0000313" key="1">
    <source>
        <dbReference type="EMBL" id="TDB64514.1"/>
    </source>
</evidence>
<dbReference type="InterPro" id="IPR024213">
    <property type="entry name" value="DUF3822"/>
</dbReference>
<accession>A0A4R4K9L6</accession>
<proteinExistence type="predicted"/>
<dbReference type="OrthoDB" id="658622at2"/>
<sequence>MDLSGTVTTTGLLLPTVIIAQENFDANDCGECTLCFEIDESRFRFCVIKETSSQCLWLEDYAFDTFLNEEDFLTTVKNLVSNHRFLATDQWKNIRVAVNTHSFTLIPGTLFRKEYASDYLQFATGRSLFPNERVLYKFMPGIDAFSIFSLPAHWSDWLQNQYPFQQVDFFHLTSPLITGTLTNQAQPGESQVVTLHLEADYFTMILVENQSLKFCNRFPYQSPAELTYLILFCLNQLHVVPETIQMILYGEITPYADLYIELARFIPELHFGKNPEGLNYLADFEDIPEHRYFGLLNTFLF</sequence>
<organism evidence="1 2">
    <name type="scientific">Arundinibacter roseus</name>
    <dbReference type="NCBI Taxonomy" id="2070510"/>
    <lineage>
        <taxon>Bacteria</taxon>
        <taxon>Pseudomonadati</taxon>
        <taxon>Bacteroidota</taxon>
        <taxon>Cytophagia</taxon>
        <taxon>Cytophagales</taxon>
        <taxon>Spirosomataceae</taxon>
        <taxon>Arundinibacter</taxon>
    </lineage>
</organism>
<dbReference type="Gene3D" id="3.30.420.260">
    <property type="match status" value="1"/>
</dbReference>
<gene>
    <name evidence="1" type="ORF">EZE20_12620</name>
</gene>
<dbReference type="CDD" id="cd24013">
    <property type="entry name" value="ASKHA_ATPase_BT3980-like"/>
    <property type="match status" value="1"/>
</dbReference>
<evidence type="ECO:0000313" key="2">
    <source>
        <dbReference type="Proteomes" id="UP000295706"/>
    </source>
</evidence>
<dbReference type="Pfam" id="PF12864">
    <property type="entry name" value="DUF3822"/>
    <property type="match status" value="1"/>
</dbReference>
<reference evidence="1 2" key="1">
    <citation type="submission" date="2019-02" db="EMBL/GenBank/DDBJ databases">
        <title>Arundinibacter roseus gen. nov., sp. nov., a new member of the family Cytophagaceae.</title>
        <authorList>
            <person name="Szuroczki S."/>
            <person name="Khayer B."/>
            <person name="Sproer C."/>
            <person name="Toumi M."/>
            <person name="Szabo A."/>
            <person name="Felfoldi T."/>
            <person name="Schumann P."/>
            <person name="Toth E."/>
        </authorList>
    </citation>
    <scope>NUCLEOTIDE SEQUENCE [LARGE SCALE GENOMIC DNA]</scope>
    <source>
        <strain evidence="1 2">DMA-k-7a</strain>
    </source>
</reference>
<dbReference type="EMBL" id="SMJU01000007">
    <property type="protein sequence ID" value="TDB64514.1"/>
    <property type="molecule type" value="Genomic_DNA"/>
</dbReference>
<protein>
    <submittedName>
        <fullName evidence="1">DUF3822 family protein</fullName>
    </submittedName>
</protein>
<dbReference type="AlphaFoldDB" id="A0A4R4K9L6"/>
<dbReference type="Proteomes" id="UP000295706">
    <property type="component" value="Unassembled WGS sequence"/>
</dbReference>
<keyword evidence="2" id="KW-1185">Reference proteome</keyword>